<name>A0A9D4U866_ADICA</name>
<keyword evidence="3" id="KW-0732">Signal</keyword>
<evidence type="ECO:0000256" key="1">
    <source>
        <dbReference type="ARBA" id="ARBA00004167"/>
    </source>
</evidence>
<evidence type="ECO:0008006" key="12">
    <source>
        <dbReference type="Google" id="ProtNLM"/>
    </source>
</evidence>
<dbReference type="CDD" id="cd00028">
    <property type="entry name" value="B_lectin"/>
    <property type="match status" value="1"/>
</dbReference>
<dbReference type="Gene3D" id="3.30.200.20">
    <property type="entry name" value="Phosphorylase Kinase, domain 1"/>
    <property type="match status" value="1"/>
</dbReference>
<accession>A0A9D4U866</accession>
<dbReference type="PROSITE" id="PS50927">
    <property type="entry name" value="BULB_LECTIN"/>
    <property type="match status" value="1"/>
</dbReference>
<gene>
    <name evidence="10" type="ORF">GOP47_0021340</name>
</gene>
<protein>
    <recommendedName>
        <fullName evidence="12">Receptor-like serine/threonine-protein kinase</fullName>
    </recommendedName>
</protein>
<organism evidence="10 11">
    <name type="scientific">Adiantum capillus-veneris</name>
    <name type="common">Maidenhair fern</name>
    <dbReference type="NCBI Taxonomy" id="13818"/>
    <lineage>
        <taxon>Eukaryota</taxon>
        <taxon>Viridiplantae</taxon>
        <taxon>Streptophyta</taxon>
        <taxon>Embryophyta</taxon>
        <taxon>Tracheophyta</taxon>
        <taxon>Polypodiopsida</taxon>
        <taxon>Polypodiidae</taxon>
        <taxon>Polypodiales</taxon>
        <taxon>Pteridineae</taxon>
        <taxon>Pteridaceae</taxon>
        <taxon>Vittarioideae</taxon>
        <taxon>Adiantum</taxon>
    </lineage>
</organism>
<evidence type="ECO:0000313" key="10">
    <source>
        <dbReference type="EMBL" id="KAI5062793.1"/>
    </source>
</evidence>
<evidence type="ECO:0000256" key="4">
    <source>
        <dbReference type="ARBA" id="ARBA00022989"/>
    </source>
</evidence>
<dbReference type="InterPro" id="IPR036426">
    <property type="entry name" value="Bulb-type_lectin_dom_sf"/>
</dbReference>
<dbReference type="CDD" id="cd01098">
    <property type="entry name" value="PAN_AP_plant"/>
    <property type="match status" value="1"/>
</dbReference>
<evidence type="ECO:0000259" key="9">
    <source>
        <dbReference type="PROSITE" id="PS50948"/>
    </source>
</evidence>
<evidence type="ECO:0000256" key="2">
    <source>
        <dbReference type="ARBA" id="ARBA00022692"/>
    </source>
</evidence>
<dbReference type="PROSITE" id="PS50948">
    <property type="entry name" value="PAN"/>
    <property type="match status" value="1"/>
</dbReference>
<keyword evidence="4 7" id="KW-1133">Transmembrane helix</keyword>
<proteinExistence type="predicted"/>
<dbReference type="OrthoDB" id="1668230at2759"/>
<feature type="domain" description="Apple" evidence="9">
    <location>
        <begin position="295"/>
        <end position="376"/>
    </location>
</feature>
<dbReference type="SUPFAM" id="SSF51110">
    <property type="entry name" value="alpha-D-mannose-specific plant lectins"/>
    <property type="match status" value="1"/>
</dbReference>
<dbReference type="PANTHER" id="PTHR47974:SF27">
    <property type="entry name" value="RECEPTOR-LIKE SERINE_THREONINE-PROTEIN KINASE"/>
    <property type="match status" value="1"/>
</dbReference>
<keyword evidence="11" id="KW-1185">Reference proteome</keyword>
<dbReference type="InterPro" id="IPR017441">
    <property type="entry name" value="Protein_kinase_ATP_BS"/>
</dbReference>
<dbReference type="InterPro" id="IPR011009">
    <property type="entry name" value="Kinase-like_dom_sf"/>
</dbReference>
<keyword evidence="6" id="KW-0547">Nucleotide-binding</keyword>
<comment type="caution">
    <text evidence="10">The sequence shown here is derived from an EMBL/GenBank/DDBJ whole genome shotgun (WGS) entry which is preliminary data.</text>
</comment>
<dbReference type="GO" id="GO:0016020">
    <property type="term" value="C:membrane"/>
    <property type="evidence" value="ECO:0007669"/>
    <property type="project" value="UniProtKB-SubCell"/>
</dbReference>
<dbReference type="Gene3D" id="2.90.10.10">
    <property type="entry name" value="Bulb-type lectin domain"/>
    <property type="match status" value="1"/>
</dbReference>
<feature type="binding site" evidence="6">
    <location>
        <position position="492"/>
    </location>
    <ligand>
        <name>ATP</name>
        <dbReference type="ChEBI" id="CHEBI:30616"/>
    </ligand>
</feature>
<feature type="domain" description="Bulb-type lectin" evidence="8">
    <location>
        <begin position="1"/>
        <end position="115"/>
    </location>
</feature>
<feature type="transmembrane region" description="Helical" evidence="7">
    <location>
        <begin position="400"/>
        <end position="425"/>
    </location>
</feature>
<dbReference type="Gene3D" id="1.10.510.10">
    <property type="entry name" value="Transferase(Phosphotransferase) domain 1"/>
    <property type="match status" value="1"/>
</dbReference>
<dbReference type="SUPFAM" id="SSF56112">
    <property type="entry name" value="Protein kinase-like (PK-like)"/>
    <property type="match status" value="2"/>
</dbReference>
<dbReference type="EMBL" id="JABFUD020000021">
    <property type="protein sequence ID" value="KAI5062793.1"/>
    <property type="molecule type" value="Genomic_DNA"/>
</dbReference>
<dbReference type="AlphaFoldDB" id="A0A9D4U866"/>
<keyword evidence="5 7" id="KW-0472">Membrane</keyword>
<dbReference type="InterPro" id="IPR003609">
    <property type="entry name" value="Pan_app"/>
</dbReference>
<dbReference type="PROSITE" id="PS00107">
    <property type="entry name" value="PROTEIN_KINASE_ATP"/>
    <property type="match status" value="1"/>
</dbReference>
<dbReference type="SMART" id="SM00108">
    <property type="entry name" value="B_lectin"/>
    <property type="match status" value="1"/>
</dbReference>
<keyword evidence="2 7" id="KW-0812">Transmembrane</keyword>
<comment type="subcellular location">
    <subcellularLocation>
        <location evidence="1">Membrane</location>
        <topology evidence="1">Single-pass membrane protein</topology>
    </subcellularLocation>
</comment>
<reference evidence="10" key="1">
    <citation type="submission" date="2021-01" db="EMBL/GenBank/DDBJ databases">
        <title>Adiantum capillus-veneris genome.</title>
        <authorList>
            <person name="Fang Y."/>
            <person name="Liao Q."/>
        </authorList>
    </citation>
    <scope>NUCLEOTIDE SEQUENCE</scope>
    <source>
        <strain evidence="10">H3</strain>
        <tissue evidence="10">Leaf</tissue>
    </source>
</reference>
<evidence type="ECO:0000313" key="11">
    <source>
        <dbReference type="Proteomes" id="UP000886520"/>
    </source>
</evidence>
<evidence type="ECO:0000259" key="8">
    <source>
        <dbReference type="PROSITE" id="PS50927"/>
    </source>
</evidence>
<evidence type="ECO:0000256" key="6">
    <source>
        <dbReference type="PROSITE-ProRule" id="PRU10141"/>
    </source>
</evidence>
<dbReference type="GO" id="GO:0005524">
    <property type="term" value="F:ATP binding"/>
    <property type="evidence" value="ECO:0007669"/>
    <property type="project" value="UniProtKB-UniRule"/>
</dbReference>
<sequence>MDFVDNDGTFLNSMKAEFSAALFTFLTGHASVYLCIRHNPSQQIVWTANRDLPASTSDKFVFTPGVGAYLAHENGANVLWSTNTTGKGVTRIELLDTGNLVLLNAENKTVWQSFDHPTDTLLKDQVLRPQLGMKLVSSTSGTNLSSGPYTLSLEGGDLHLVFSGNGDLALPYWSMSQENRLVHYLAGAPMYAMLNSTGLSLVRKDAVVLSLIPLFSNATLCRATLEADGNFNLYVFSSNVWTPLFTALESGCDLPLFCGRLGLCSGDQCMCPGPLQPVNKNNITQGCQGLTMASCANTSSSSHFEKIGDNLDYFANAYVLPPMTSGLESCKGLCMRNCSCSAFFFHNKTGFCYSYSQLGTVQSTSDSKHSLYLKIIGVSEAQGKGPSGSTESSGQGWPSFVIPMIIGGSVAIIIAMIATFCYWYCKLHRLTLTTESDADEDVFLDAIPGLPTRFSFRELQLATNSFSKKLGTGGFGSVYEGLLPDRTKVAVKQLESVGQGKKEFRAEVEIISGRKNYEPSENSEKCYFPAYAFTQAEHGCLEQLVDDRLRGTVNIPQAIEAVKVALWCIQEEISMRPSMAKVVQMLEGNSRVTEPPLSSQFAIRLHARMVEAANSSQHTSSTSDVNSQGLISAVQLSAAR</sequence>
<evidence type="ECO:0000256" key="7">
    <source>
        <dbReference type="SAM" id="Phobius"/>
    </source>
</evidence>
<evidence type="ECO:0000256" key="5">
    <source>
        <dbReference type="ARBA" id="ARBA00023136"/>
    </source>
</evidence>
<dbReference type="InterPro" id="IPR001480">
    <property type="entry name" value="Bulb-type_lectin_dom"/>
</dbReference>
<evidence type="ECO:0000256" key="3">
    <source>
        <dbReference type="ARBA" id="ARBA00022729"/>
    </source>
</evidence>
<dbReference type="Pfam" id="PF01453">
    <property type="entry name" value="B_lectin"/>
    <property type="match status" value="1"/>
</dbReference>
<keyword evidence="6" id="KW-0067">ATP-binding</keyword>
<dbReference type="Proteomes" id="UP000886520">
    <property type="component" value="Chromosome 21"/>
</dbReference>
<dbReference type="PANTHER" id="PTHR47974">
    <property type="entry name" value="OS07G0415500 PROTEIN"/>
    <property type="match status" value="1"/>
</dbReference>